<dbReference type="AlphaFoldDB" id="A0A379AND5"/>
<keyword evidence="1" id="KW-1133">Transmembrane helix</keyword>
<keyword evidence="2" id="KW-0830">Ubiquinone</keyword>
<organism evidence="2 3">
    <name type="scientific">Enterobacter agglomerans</name>
    <name type="common">Erwinia herbicola</name>
    <name type="synonym">Pantoea agglomerans</name>
    <dbReference type="NCBI Taxonomy" id="549"/>
    <lineage>
        <taxon>Bacteria</taxon>
        <taxon>Pseudomonadati</taxon>
        <taxon>Pseudomonadota</taxon>
        <taxon>Gammaproteobacteria</taxon>
        <taxon>Enterobacterales</taxon>
        <taxon>Erwiniaceae</taxon>
        <taxon>Pantoea</taxon>
        <taxon>Pantoea agglomerans group</taxon>
    </lineage>
</organism>
<keyword evidence="1" id="KW-0472">Membrane</keyword>
<keyword evidence="1" id="KW-0812">Transmembrane</keyword>
<feature type="transmembrane region" description="Helical" evidence="1">
    <location>
        <begin position="59"/>
        <end position="79"/>
    </location>
</feature>
<evidence type="ECO:0000313" key="3">
    <source>
        <dbReference type="Proteomes" id="UP000254640"/>
    </source>
</evidence>
<dbReference type="EMBL" id="UGSO01000001">
    <property type="protein sequence ID" value="SUB19038.1"/>
    <property type="molecule type" value="Genomic_DNA"/>
</dbReference>
<accession>A0A379AND5</accession>
<keyword evidence="3" id="KW-1185">Reference proteome</keyword>
<protein>
    <submittedName>
        <fullName evidence="2">Probable ubiquinone biosynthesis protein UbiB</fullName>
    </submittedName>
</protein>
<feature type="transmembrane region" description="Helical" evidence="1">
    <location>
        <begin position="85"/>
        <end position="102"/>
    </location>
</feature>
<evidence type="ECO:0000256" key="1">
    <source>
        <dbReference type="SAM" id="Phobius"/>
    </source>
</evidence>
<proteinExistence type="predicted"/>
<reference evidence="2 3" key="1">
    <citation type="submission" date="2018-06" db="EMBL/GenBank/DDBJ databases">
        <authorList>
            <consortium name="Pathogen Informatics"/>
            <person name="Doyle S."/>
        </authorList>
    </citation>
    <scope>NUCLEOTIDE SEQUENCE [LARGE SCALE GENOMIC DNA]</scope>
    <source>
        <strain evidence="2 3">NCTC9381</strain>
    </source>
</reference>
<evidence type="ECO:0000313" key="2">
    <source>
        <dbReference type="EMBL" id="SUB19038.1"/>
    </source>
</evidence>
<gene>
    <name evidence="2" type="primary">ubiB_1</name>
    <name evidence="2" type="ORF">NCTC9381_05030</name>
</gene>
<dbReference type="Proteomes" id="UP000254640">
    <property type="component" value="Unassembled WGS sequence"/>
</dbReference>
<sequence length="106" mass="12081">MGLPAIIRAVKEKAPFWAEKLPELPELFYDSMRQHKLLRHSVDKLVGDMNAQRVRHHQARYLFGVGATLLLSGTAVLLTRPDWDFFPAVLMAAGIVSWLIGWRKTN</sequence>
<name>A0A379AND5_ENTAG</name>